<name>A0A2S4UZT4_9BASI</name>
<reference evidence="2" key="3">
    <citation type="journal article" date="2018" name="Mol. Plant Microbe Interact.">
        <title>Genome sequence resources for the wheat stripe rust pathogen (Puccinia striiformis f. sp. tritici) and the barley stripe rust pathogen (Puccinia striiformis f. sp. hordei).</title>
        <authorList>
            <person name="Xia C."/>
            <person name="Wang M."/>
            <person name="Yin C."/>
            <person name="Cornejo O.E."/>
            <person name="Hulbert S.H."/>
            <person name="Chen X."/>
        </authorList>
    </citation>
    <scope>NUCLEOTIDE SEQUENCE [LARGE SCALE GENOMIC DNA]</scope>
    <source>
        <strain evidence="2">93TX-2</strain>
    </source>
</reference>
<dbReference type="OrthoDB" id="3364670at2759"/>
<proteinExistence type="predicted"/>
<feature type="non-terminal residue" evidence="1">
    <location>
        <position position="1"/>
    </location>
</feature>
<dbReference type="EMBL" id="PKSM01000209">
    <property type="protein sequence ID" value="POW02761.1"/>
    <property type="molecule type" value="Genomic_DNA"/>
</dbReference>
<dbReference type="PANTHER" id="PTHR33096">
    <property type="entry name" value="CXC2 DOMAIN-CONTAINING PROTEIN"/>
    <property type="match status" value="1"/>
</dbReference>
<evidence type="ECO:0000313" key="1">
    <source>
        <dbReference type="EMBL" id="POW02761.1"/>
    </source>
</evidence>
<reference evidence="1 2" key="1">
    <citation type="submission" date="2017-12" db="EMBL/GenBank/DDBJ databases">
        <title>Gene loss provides genomic basis for host adaptation in cereal stripe rust fungi.</title>
        <authorList>
            <person name="Xia C."/>
        </authorList>
    </citation>
    <scope>NUCLEOTIDE SEQUENCE [LARGE SCALE GENOMIC DNA]</scope>
    <source>
        <strain evidence="1 2">93TX-2</strain>
    </source>
</reference>
<dbReference type="VEuPathDB" id="FungiDB:PSHT_11973"/>
<dbReference type="VEuPathDB" id="FungiDB:PSTT_16979"/>
<dbReference type="Proteomes" id="UP000238274">
    <property type="component" value="Unassembled WGS sequence"/>
</dbReference>
<accession>A0A2S4UZT4</accession>
<gene>
    <name evidence="1" type="ORF">PSHT_11973</name>
</gene>
<evidence type="ECO:0000313" key="2">
    <source>
        <dbReference type="Proteomes" id="UP000238274"/>
    </source>
</evidence>
<keyword evidence="2" id="KW-1185">Reference proteome</keyword>
<dbReference type="PANTHER" id="PTHR33096:SF1">
    <property type="entry name" value="CXC1-LIKE CYSTEINE CLUSTER ASSOCIATED WITH KDZ TRANSPOSASES DOMAIN-CONTAINING PROTEIN"/>
    <property type="match status" value="1"/>
</dbReference>
<sequence>CGVYLTLESKHGLIWYDYTTPLNTDDATFSQYVVDWIKHKYKIAGEKGDTARAQLVELTKVPNEFSLDQSNYNREFFESQWQDQRRFQQNHTTIESEEQERHSRDFKVNTIPTISPIPTGLCNSPHHLRRQINQIANHQANPGTYNSIMESLIEISEAWEQQISVKVDFTSFPAALVESNSEEQNVRLLTWHAKSRLYAHAVALYAEQQPLYWGTHIGTTLSTRIIAAITNCQKPIMASINKFNNYLTQFAPKQLNLPGNRPLTYDTFTNLSLENSFWQDVDLFHSQALWAKNADVHSGIQAVLVIDQTDEEKDIVSKEFKCAMSWAVELHTSIRAKLEDVDHQMLIALKETADLDEGMGSERDLTIPSITSLDLGQCKEGDKLAPVKSTLEEELLIHESLMRSWDGDVLELWKTGPVVEDQQIEVSSQDIIHILNEGDENAGSDVDGEEIRTEDLLNLLNIASGDPATDD</sequence>
<organism evidence="1 2">
    <name type="scientific">Puccinia striiformis</name>
    <dbReference type="NCBI Taxonomy" id="27350"/>
    <lineage>
        <taxon>Eukaryota</taxon>
        <taxon>Fungi</taxon>
        <taxon>Dikarya</taxon>
        <taxon>Basidiomycota</taxon>
        <taxon>Pucciniomycotina</taxon>
        <taxon>Pucciniomycetes</taxon>
        <taxon>Pucciniales</taxon>
        <taxon>Pucciniaceae</taxon>
        <taxon>Puccinia</taxon>
    </lineage>
</organism>
<comment type="caution">
    <text evidence="1">The sequence shown here is derived from an EMBL/GenBank/DDBJ whole genome shotgun (WGS) entry which is preliminary data.</text>
</comment>
<dbReference type="AlphaFoldDB" id="A0A2S4UZT4"/>
<protein>
    <submittedName>
        <fullName evidence="1">Uncharacterized protein</fullName>
    </submittedName>
</protein>
<reference evidence="2" key="2">
    <citation type="journal article" date="2018" name="BMC Genomics">
        <title>Genomic insights into host adaptation between the wheat stripe rust pathogen (Puccinia striiformis f. sp. tritici) and the barley stripe rust pathogen (Puccinia striiformis f. sp. hordei).</title>
        <authorList>
            <person name="Xia C."/>
            <person name="Wang M."/>
            <person name="Yin C."/>
            <person name="Cornejo O.E."/>
            <person name="Hulbert S.H."/>
            <person name="Chen X."/>
        </authorList>
    </citation>
    <scope>NUCLEOTIDE SEQUENCE [LARGE SCALE GENOMIC DNA]</scope>
    <source>
        <strain evidence="2">93TX-2</strain>
    </source>
</reference>